<comment type="caution">
    <text evidence="1">The sequence shown here is derived from an EMBL/GenBank/DDBJ whole genome shotgun (WGS) entry which is preliminary data.</text>
</comment>
<accession>A0A3E2DMA9</accession>
<protein>
    <recommendedName>
        <fullName evidence="3">Head-to-tail adaptor</fullName>
    </recommendedName>
</protein>
<evidence type="ECO:0008006" key="3">
    <source>
        <dbReference type="Google" id="ProtNLM"/>
    </source>
</evidence>
<name>A0A3E2DMA9_9ACTN</name>
<gene>
    <name evidence="1" type="ORF">CHT91_02960</name>
</gene>
<sequence>MGTILTNDDLAPFASIDDARAEAMIADVEAVAIQVAPCIAKPDFVHLGAAKAILRRAVLRWNETGVSGSVSSQSAGPFSETVTTRTSQELLWPSEVAALQRLCRDAGSGRAFTINPTAGYGPGVHSDVCSTVWGDGCSCGSDINAYRGPLWEV</sequence>
<evidence type="ECO:0000313" key="2">
    <source>
        <dbReference type="Proteomes" id="UP000259211"/>
    </source>
</evidence>
<dbReference type="EMBL" id="NOWI01000002">
    <property type="protein sequence ID" value="RFT46517.1"/>
    <property type="molecule type" value="Genomic_DNA"/>
</dbReference>
<dbReference type="RefSeq" id="WP_117188641.1">
    <property type="nucleotide sequence ID" value="NZ_NOWI01000002.1"/>
</dbReference>
<reference evidence="1 2" key="1">
    <citation type="submission" date="2017-07" db="EMBL/GenBank/DDBJ databases">
        <authorList>
            <person name="Sun Z.S."/>
            <person name="Albrecht U."/>
            <person name="Echele G."/>
            <person name="Lee C.C."/>
        </authorList>
    </citation>
    <scope>NUCLEOTIDE SEQUENCE [LARGE SCALE GENOMIC DNA]</scope>
    <source>
        <strain evidence="1 2">P16-029</strain>
    </source>
</reference>
<dbReference type="AlphaFoldDB" id="A0A3E2DMA9"/>
<proteinExistence type="predicted"/>
<evidence type="ECO:0000313" key="1">
    <source>
        <dbReference type="EMBL" id="RFT46517.1"/>
    </source>
</evidence>
<dbReference type="Proteomes" id="UP000259211">
    <property type="component" value="Unassembled WGS sequence"/>
</dbReference>
<organism evidence="1 2">
    <name type="scientific">Cutibacterium avidum</name>
    <dbReference type="NCBI Taxonomy" id="33010"/>
    <lineage>
        <taxon>Bacteria</taxon>
        <taxon>Bacillati</taxon>
        <taxon>Actinomycetota</taxon>
        <taxon>Actinomycetes</taxon>
        <taxon>Propionibacteriales</taxon>
        <taxon>Propionibacteriaceae</taxon>
        <taxon>Cutibacterium</taxon>
    </lineage>
</organism>